<comment type="caution">
    <text evidence="2">The sequence shown here is derived from an EMBL/GenBank/DDBJ whole genome shotgun (WGS) entry which is preliminary data.</text>
</comment>
<reference evidence="2" key="1">
    <citation type="submission" date="2022-08" db="EMBL/GenBank/DDBJ databases">
        <title>Novel sulphate-reducing endosymbionts in the free-living metamonad Anaeramoeba.</title>
        <authorList>
            <person name="Jerlstrom-Hultqvist J."/>
            <person name="Cepicka I."/>
            <person name="Gallot-Lavallee L."/>
            <person name="Salas-Leiva D."/>
            <person name="Curtis B.A."/>
            <person name="Zahonova K."/>
            <person name="Pipaliya S."/>
            <person name="Dacks J."/>
            <person name="Roger A.J."/>
        </authorList>
    </citation>
    <scope>NUCLEOTIDE SEQUENCE</scope>
    <source>
        <strain evidence="2">Busselton2</strain>
    </source>
</reference>
<feature type="compositionally biased region" description="Basic and acidic residues" evidence="1">
    <location>
        <begin position="396"/>
        <end position="405"/>
    </location>
</feature>
<dbReference type="Proteomes" id="UP001146793">
    <property type="component" value="Unassembled WGS sequence"/>
</dbReference>
<protein>
    <submittedName>
        <fullName evidence="2">Uncharacterized protein</fullName>
    </submittedName>
</protein>
<evidence type="ECO:0000256" key="1">
    <source>
        <dbReference type="SAM" id="MobiDB-lite"/>
    </source>
</evidence>
<feature type="region of interest" description="Disordered" evidence="1">
    <location>
        <begin position="396"/>
        <end position="416"/>
    </location>
</feature>
<sequence>MNSSSSKFDQQRESRLILKLKNVRSMEERISLMMQLYPNFIKGLKPDHLTKSTADPKILRAEEEKTKKKNFPPTNKIMIDPNKNTNVNVTPSESYRQFQKDIKTVENQNELCEQQQQQPYLEPPKKIKINRKSLDILSEFTGVSRRSLERGLSSFISRRYNLSNISPYSRKWLVFGHPPNKHLKKANKLEIKKKKKKIFPKSTQKVLKKKKTKSKQLIETQPLVTQQKKSPSHFIGFNSPNYFTVRNSFLIESISQNLPNINQSPLEFLCEVSEIQQQLQSKFQNVNQRPLKQINSEKGNKNSHNLHSSFLNNPNTKLLQEVDNTLSYPYMLPNLEKKAIYPTNLINNQLNKIPECKGKGTGHMCINEPEKEKEKIRIRKNTEWKEKIKEKVKEKEKEKEKEKKQPNLGFISQEKKKIPNQFDFRITKNFNSQIKRKRKNIYDPIDHLYQQIEIFNSNQKKKKKN</sequence>
<dbReference type="EMBL" id="JANTQA010000010">
    <property type="protein sequence ID" value="KAJ3451233.1"/>
    <property type="molecule type" value="Genomic_DNA"/>
</dbReference>
<evidence type="ECO:0000313" key="2">
    <source>
        <dbReference type="EMBL" id="KAJ3451233.1"/>
    </source>
</evidence>
<proteinExistence type="predicted"/>
<accession>A0AAV8AFI4</accession>
<evidence type="ECO:0000313" key="3">
    <source>
        <dbReference type="Proteomes" id="UP001146793"/>
    </source>
</evidence>
<gene>
    <name evidence="2" type="ORF">M0812_04903</name>
</gene>
<name>A0AAV8AFI4_9EUKA</name>
<dbReference type="AlphaFoldDB" id="A0AAV8AFI4"/>
<organism evidence="2 3">
    <name type="scientific">Anaeramoeba flamelloides</name>
    <dbReference type="NCBI Taxonomy" id="1746091"/>
    <lineage>
        <taxon>Eukaryota</taxon>
        <taxon>Metamonada</taxon>
        <taxon>Anaeramoebidae</taxon>
        <taxon>Anaeramoeba</taxon>
    </lineage>
</organism>